<dbReference type="SUPFAM" id="SSF46785">
    <property type="entry name" value="Winged helix' DNA-binding domain"/>
    <property type="match status" value="1"/>
</dbReference>
<protein>
    <submittedName>
        <fullName evidence="6">Winged helix-turn-helix transcriptional regulator</fullName>
    </submittedName>
</protein>
<dbReference type="PANTHER" id="PTHR33204">
    <property type="entry name" value="TRANSCRIPTIONAL REGULATOR, MARR FAMILY"/>
    <property type="match status" value="1"/>
</dbReference>
<dbReference type="PROSITE" id="PS51118">
    <property type="entry name" value="HTH_HXLR"/>
    <property type="match status" value="1"/>
</dbReference>
<dbReference type="EMBL" id="JBHSAY010000008">
    <property type="protein sequence ID" value="MFC4131935.1"/>
    <property type="molecule type" value="Genomic_DNA"/>
</dbReference>
<name>A0ABV8LMF8_9ACTN</name>
<dbReference type="Proteomes" id="UP001595816">
    <property type="component" value="Unassembled WGS sequence"/>
</dbReference>
<keyword evidence="7" id="KW-1185">Reference proteome</keyword>
<keyword evidence="1" id="KW-0805">Transcription regulation</keyword>
<feature type="region of interest" description="Disordered" evidence="4">
    <location>
        <begin position="132"/>
        <end position="156"/>
    </location>
</feature>
<gene>
    <name evidence="6" type="ORF">ACFOZ4_15100</name>
</gene>
<dbReference type="Pfam" id="PF01638">
    <property type="entry name" value="HxlR"/>
    <property type="match status" value="1"/>
</dbReference>
<dbReference type="InterPro" id="IPR036388">
    <property type="entry name" value="WH-like_DNA-bd_sf"/>
</dbReference>
<proteinExistence type="predicted"/>
<dbReference type="InterPro" id="IPR002577">
    <property type="entry name" value="HTH_HxlR"/>
</dbReference>
<comment type="caution">
    <text evidence="6">The sequence shown here is derived from an EMBL/GenBank/DDBJ whole genome shotgun (WGS) entry which is preliminary data.</text>
</comment>
<feature type="domain" description="HTH hxlR-type" evidence="5">
    <location>
        <begin position="24"/>
        <end position="122"/>
    </location>
</feature>
<dbReference type="Gene3D" id="1.10.10.10">
    <property type="entry name" value="Winged helix-like DNA-binding domain superfamily/Winged helix DNA-binding domain"/>
    <property type="match status" value="1"/>
</dbReference>
<evidence type="ECO:0000256" key="2">
    <source>
        <dbReference type="ARBA" id="ARBA00023125"/>
    </source>
</evidence>
<sequence length="156" mass="16983">MTTLSAAERRAAERIAYDAYLAACPARKLLDRISDKWVSLVLTALADGPRRQSDLARFLAGASQKMLTQTLRALERDGIVDRTVTPTVPIRVDYALTDLGRSLLPVIAAIKGWAESHLAEVECAQLAYDQANREPDAGRRSPGPARDQLAAVRNTG</sequence>
<evidence type="ECO:0000256" key="1">
    <source>
        <dbReference type="ARBA" id="ARBA00023015"/>
    </source>
</evidence>
<keyword evidence="3" id="KW-0804">Transcription</keyword>
<evidence type="ECO:0000313" key="7">
    <source>
        <dbReference type="Proteomes" id="UP001595816"/>
    </source>
</evidence>
<evidence type="ECO:0000256" key="3">
    <source>
        <dbReference type="ARBA" id="ARBA00023163"/>
    </source>
</evidence>
<accession>A0ABV8LMF8</accession>
<organism evidence="6 7">
    <name type="scientific">Hamadaea flava</name>
    <dbReference type="NCBI Taxonomy" id="1742688"/>
    <lineage>
        <taxon>Bacteria</taxon>
        <taxon>Bacillati</taxon>
        <taxon>Actinomycetota</taxon>
        <taxon>Actinomycetes</taxon>
        <taxon>Micromonosporales</taxon>
        <taxon>Micromonosporaceae</taxon>
        <taxon>Hamadaea</taxon>
    </lineage>
</organism>
<evidence type="ECO:0000259" key="5">
    <source>
        <dbReference type="PROSITE" id="PS51118"/>
    </source>
</evidence>
<dbReference type="RefSeq" id="WP_253763486.1">
    <property type="nucleotide sequence ID" value="NZ_JAMZDZ010000001.1"/>
</dbReference>
<reference evidence="7" key="1">
    <citation type="journal article" date="2019" name="Int. J. Syst. Evol. Microbiol.">
        <title>The Global Catalogue of Microorganisms (GCM) 10K type strain sequencing project: providing services to taxonomists for standard genome sequencing and annotation.</title>
        <authorList>
            <consortium name="The Broad Institute Genomics Platform"/>
            <consortium name="The Broad Institute Genome Sequencing Center for Infectious Disease"/>
            <person name="Wu L."/>
            <person name="Ma J."/>
        </authorList>
    </citation>
    <scope>NUCLEOTIDE SEQUENCE [LARGE SCALE GENOMIC DNA]</scope>
    <source>
        <strain evidence="7">CGMCC 4.7289</strain>
    </source>
</reference>
<evidence type="ECO:0000313" key="6">
    <source>
        <dbReference type="EMBL" id="MFC4131935.1"/>
    </source>
</evidence>
<evidence type="ECO:0000256" key="4">
    <source>
        <dbReference type="SAM" id="MobiDB-lite"/>
    </source>
</evidence>
<dbReference type="PANTHER" id="PTHR33204:SF18">
    <property type="entry name" value="TRANSCRIPTIONAL REGULATORY PROTEIN"/>
    <property type="match status" value="1"/>
</dbReference>
<keyword evidence="2" id="KW-0238">DNA-binding</keyword>
<dbReference type="InterPro" id="IPR036390">
    <property type="entry name" value="WH_DNA-bd_sf"/>
</dbReference>